<gene>
    <name evidence="7" type="primary">sdh</name>
    <name evidence="7" type="ORF">GCM10010365_14580</name>
</gene>
<feature type="active site" description="Proton acceptor" evidence="4">
    <location>
        <position position="78"/>
    </location>
</feature>
<keyword evidence="2" id="KW-0560">Oxidoreductase</keyword>
<comment type="similarity">
    <text evidence="1">Belongs to the AlaDH/PNT family.</text>
</comment>
<feature type="binding site" evidence="5">
    <location>
        <begin position="187"/>
        <end position="188"/>
    </location>
    <ligand>
        <name>NAD(+)</name>
        <dbReference type="ChEBI" id="CHEBI:57540"/>
    </ligand>
</feature>
<dbReference type="InterPro" id="IPR027281">
    <property type="entry name" value="Lys1"/>
</dbReference>
<evidence type="ECO:0000313" key="8">
    <source>
        <dbReference type="Proteomes" id="UP000622166"/>
    </source>
</evidence>
<dbReference type="GO" id="GO:0004754">
    <property type="term" value="F:saccharopine dehydrogenase (NAD+, L-lysine-forming) activity"/>
    <property type="evidence" value="ECO:0007669"/>
    <property type="project" value="InterPro"/>
</dbReference>
<evidence type="ECO:0000313" key="7">
    <source>
        <dbReference type="EMBL" id="GGY97237.1"/>
    </source>
</evidence>
<dbReference type="PANTHER" id="PTHR11133:SF23">
    <property type="entry name" value="SACCHAROPINE DEHYDROGENASE [NAD(+), L-LYSINE-FORMING]"/>
    <property type="match status" value="1"/>
</dbReference>
<feature type="binding site" evidence="5">
    <location>
        <position position="258"/>
    </location>
    <ligand>
        <name>NAD(+)</name>
        <dbReference type="ChEBI" id="CHEBI:57540"/>
    </ligand>
</feature>
<name>A0A918PC12_9ACTN</name>
<accession>A0A918PC12</accession>
<dbReference type="SUPFAM" id="SSF51735">
    <property type="entry name" value="NAD(P)-binding Rossmann-fold domains"/>
    <property type="match status" value="1"/>
</dbReference>
<dbReference type="InterPro" id="IPR036291">
    <property type="entry name" value="NAD(P)-bd_dom_sf"/>
</dbReference>
<proteinExistence type="inferred from homology"/>
<evidence type="ECO:0000256" key="1">
    <source>
        <dbReference type="ARBA" id="ARBA00005689"/>
    </source>
</evidence>
<feature type="active site" description="Proton donor" evidence="4">
    <location>
        <position position="96"/>
    </location>
</feature>
<dbReference type="Pfam" id="PF05222">
    <property type="entry name" value="AlaDh_PNT_N"/>
    <property type="match status" value="1"/>
</dbReference>
<protein>
    <submittedName>
        <fullName evidence="7">Saccharopine dehydrogenase</fullName>
    </submittedName>
</protein>
<dbReference type="PANTHER" id="PTHR11133">
    <property type="entry name" value="SACCHAROPINE DEHYDROGENASE"/>
    <property type="match status" value="1"/>
</dbReference>
<organism evidence="7 8">
    <name type="scientific">Streptomyces poonensis</name>
    <dbReference type="NCBI Taxonomy" id="68255"/>
    <lineage>
        <taxon>Bacteria</taxon>
        <taxon>Bacillati</taxon>
        <taxon>Actinomycetota</taxon>
        <taxon>Actinomycetes</taxon>
        <taxon>Kitasatosporales</taxon>
        <taxon>Streptomycetaceae</taxon>
        <taxon>Streptomyces</taxon>
    </lineage>
</organism>
<feature type="domain" description="Alanine dehydrogenase/pyridine nucleotide transhydrogenase N-terminal" evidence="6">
    <location>
        <begin position="8"/>
        <end position="142"/>
    </location>
</feature>
<dbReference type="InterPro" id="IPR051168">
    <property type="entry name" value="AASS"/>
</dbReference>
<dbReference type="GO" id="GO:0005737">
    <property type="term" value="C:cytoplasm"/>
    <property type="evidence" value="ECO:0007669"/>
    <property type="project" value="TreeGrafter"/>
</dbReference>
<reference evidence="7" key="2">
    <citation type="submission" date="2020-09" db="EMBL/GenBank/DDBJ databases">
        <authorList>
            <person name="Sun Q."/>
            <person name="Ohkuma M."/>
        </authorList>
    </citation>
    <scope>NUCLEOTIDE SEQUENCE</scope>
    <source>
        <strain evidence="7">JCM 4815</strain>
    </source>
</reference>
<evidence type="ECO:0000259" key="6">
    <source>
        <dbReference type="SMART" id="SM01003"/>
    </source>
</evidence>
<evidence type="ECO:0000256" key="2">
    <source>
        <dbReference type="ARBA" id="ARBA00023002"/>
    </source>
</evidence>
<keyword evidence="3 5" id="KW-0520">NAD</keyword>
<reference evidence="7" key="1">
    <citation type="journal article" date="2014" name="Int. J. Syst. Evol. Microbiol.">
        <title>Complete genome sequence of Corynebacterium casei LMG S-19264T (=DSM 44701T), isolated from a smear-ripened cheese.</title>
        <authorList>
            <consortium name="US DOE Joint Genome Institute (JGI-PGF)"/>
            <person name="Walter F."/>
            <person name="Albersmeier A."/>
            <person name="Kalinowski J."/>
            <person name="Ruckert C."/>
        </authorList>
    </citation>
    <scope>NUCLEOTIDE SEQUENCE</scope>
    <source>
        <strain evidence="7">JCM 4815</strain>
    </source>
</reference>
<dbReference type="AlphaFoldDB" id="A0A918PC12"/>
<dbReference type="EMBL" id="BMVW01000002">
    <property type="protein sequence ID" value="GGY97237.1"/>
    <property type="molecule type" value="Genomic_DNA"/>
</dbReference>
<keyword evidence="8" id="KW-1185">Reference proteome</keyword>
<evidence type="ECO:0000256" key="3">
    <source>
        <dbReference type="ARBA" id="ARBA00023027"/>
    </source>
</evidence>
<dbReference type="CDD" id="cd12188">
    <property type="entry name" value="SDH"/>
    <property type="match status" value="1"/>
</dbReference>
<dbReference type="Gene3D" id="3.40.50.720">
    <property type="entry name" value="NAD(P)-binding Rossmann-like Domain"/>
    <property type="match status" value="2"/>
</dbReference>
<dbReference type="Proteomes" id="UP000622166">
    <property type="component" value="Unassembled WGS sequence"/>
</dbReference>
<dbReference type="SUPFAM" id="SSF52283">
    <property type="entry name" value="Formate/glycerate dehydrogenase catalytic domain-like"/>
    <property type="match status" value="1"/>
</dbReference>
<feature type="binding site" evidence="5">
    <location>
        <position position="130"/>
    </location>
    <ligand>
        <name>NAD(+)</name>
        <dbReference type="ChEBI" id="CHEBI:57540"/>
    </ligand>
</feature>
<sequence length="346" mass="37121">MVSSTGIWLRSEAAPNEQRTPLVPGDAAKLLAEGIPVTVEESAHRAFPIDDYAAAGCRVVPADTWPDAPPTEVVLGLKEPSSASVPLTHRHVFFGHAYKGQEGGPALLRRFALGGGTLLDLEYLTDEAGRRVVAFGFWAGYVGAALAVLHHRGRLTAPLRSLTRPELDAELRAEQGAARALVIGALGRSGRGACEALAVAGVPTTRWDVEETRDLDRAALLDHDLLVNTVFAVEPGTPFLTTADLERDDRTLTVVSDVTCDVTSACNRLPVYDRVTDWAEPVRRLHPGPPRLDLIAVDNLPSLLPRESSTAFSAGLLPHLSALPHGGAIWSRCAEHFHHARPAAEK</sequence>
<dbReference type="GO" id="GO:0019878">
    <property type="term" value="P:lysine biosynthetic process via aminoadipic acid"/>
    <property type="evidence" value="ECO:0007669"/>
    <property type="project" value="TreeGrafter"/>
</dbReference>
<evidence type="ECO:0000256" key="4">
    <source>
        <dbReference type="PIRSR" id="PIRSR018250-1"/>
    </source>
</evidence>
<feature type="binding site" evidence="5">
    <location>
        <position position="208"/>
    </location>
    <ligand>
        <name>NAD(+)</name>
        <dbReference type="ChEBI" id="CHEBI:57540"/>
    </ligand>
</feature>
<comment type="caution">
    <text evidence="7">The sequence shown here is derived from an EMBL/GenBank/DDBJ whole genome shotgun (WGS) entry which is preliminary data.</text>
</comment>
<feature type="binding site" evidence="5">
    <location>
        <position position="212"/>
    </location>
    <ligand>
        <name>NAD(+)</name>
        <dbReference type="ChEBI" id="CHEBI:57540"/>
    </ligand>
</feature>
<dbReference type="InterPro" id="IPR007886">
    <property type="entry name" value="AlaDH/PNT_N"/>
</dbReference>
<dbReference type="PIRSF" id="PIRSF018250">
    <property type="entry name" value="Saccharopine_DH_Lys"/>
    <property type="match status" value="1"/>
</dbReference>
<evidence type="ECO:0000256" key="5">
    <source>
        <dbReference type="PIRSR" id="PIRSR018250-3"/>
    </source>
</evidence>
<dbReference type="SMART" id="SM01003">
    <property type="entry name" value="AlaDh_PNT_N"/>
    <property type="match status" value="1"/>
</dbReference>